<reference evidence="3" key="1">
    <citation type="journal article" date="2019" name="Int. J. Syst. Evol. Microbiol.">
        <title>The Global Catalogue of Microorganisms (GCM) 10K type strain sequencing project: providing services to taxonomists for standard genome sequencing and annotation.</title>
        <authorList>
            <consortium name="The Broad Institute Genomics Platform"/>
            <consortium name="The Broad Institute Genome Sequencing Center for Infectious Disease"/>
            <person name="Wu L."/>
            <person name="Ma J."/>
        </authorList>
    </citation>
    <scope>NUCLEOTIDE SEQUENCE [LARGE SCALE GENOMIC DNA]</scope>
    <source>
        <strain evidence="3">CGMCC 4.7237</strain>
    </source>
</reference>
<accession>A0ABV8HJJ0</accession>
<dbReference type="EMBL" id="JBHSBB010000009">
    <property type="protein sequence ID" value="MFC4032145.1"/>
    <property type="molecule type" value="Genomic_DNA"/>
</dbReference>
<evidence type="ECO:0000313" key="3">
    <source>
        <dbReference type="Proteomes" id="UP001595765"/>
    </source>
</evidence>
<name>A0ABV8HJJ0_9ACTN</name>
<dbReference type="Proteomes" id="UP001595765">
    <property type="component" value="Unassembled WGS sequence"/>
</dbReference>
<evidence type="ECO:0000256" key="1">
    <source>
        <dbReference type="SAM" id="MobiDB-lite"/>
    </source>
</evidence>
<comment type="caution">
    <text evidence="2">The sequence shown here is derived from an EMBL/GenBank/DDBJ whole genome shotgun (WGS) entry which is preliminary data.</text>
</comment>
<protein>
    <submittedName>
        <fullName evidence="2">Uncharacterized protein</fullName>
    </submittedName>
</protein>
<proteinExistence type="predicted"/>
<dbReference type="RefSeq" id="WP_386428862.1">
    <property type="nucleotide sequence ID" value="NZ_JBHSBB010000009.1"/>
</dbReference>
<sequence>MESDDASAVPGGLAVPEGSGVPEGEERQPALRGFVSVERYELPKQQPLSSTGPERAPAPPSPGFDEGAPALSLAVRTPSGEVVLRATAGAAQPEGRQVLDEHFVVNADAHHEQRWLDCADVLFGSRARAVGEATGWLRAISAGRAACRMAAVPLVKGGWAVLDTTQQQVTVLPVTTPRGQWLWPSCVLGWLTAGGSLQELMSAKPAYYGPDSPSAHLLAEQGG</sequence>
<evidence type="ECO:0000313" key="2">
    <source>
        <dbReference type="EMBL" id="MFC4032145.1"/>
    </source>
</evidence>
<feature type="region of interest" description="Disordered" evidence="1">
    <location>
        <begin position="1"/>
        <end position="69"/>
    </location>
</feature>
<gene>
    <name evidence="2" type="ORF">ACFO3J_11715</name>
</gene>
<keyword evidence="3" id="KW-1185">Reference proteome</keyword>
<organism evidence="2 3">
    <name type="scientific">Streptomyces polygonati</name>
    <dbReference type="NCBI Taxonomy" id="1617087"/>
    <lineage>
        <taxon>Bacteria</taxon>
        <taxon>Bacillati</taxon>
        <taxon>Actinomycetota</taxon>
        <taxon>Actinomycetes</taxon>
        <taxon>Kitasatosporales</taxon>
        <taxon>Streptomycetaceae</taxon>
        <taxon>Streptomyces</taxon>
    </lineage>
</organism>